<keyword evidence="3" id="KW-0813">Transport</keyword>
<dbReference type="GeneID" id="25286042"/>
<feature type="region of interest" description="Disordered" evidence="7">
    <location>
        <begin position="281"/>
        <end position="307"/>
    </location>
</feature>
<feature type="transmembrane region" description="Helical" evidence="8">
    <location>
        <begin position="422"/>
        <end position="443"/>
    </location>
</feature>
<dbReference type="STRING" id="1182545.A0A072PAY2"/>
<dbReference type="CDD" id="cd00333">
    <property type="entry name" value="MIP"/>
    <property type="match status" value="1"/>
</dbReference>
<keyword evidence="4 8" id="KW-0812">Transmembrane</keyword>
<feature type="transmembrane region" description="Helical" evidence="8">
    <location>
        <begin position="390"/>
        <end position="410"/>
    </location>
</feature>
<dbReference type="InterPro" id="IPR000425">
    <property type="entry name" value="MIP"/>
</dbReference>
<dbReference type="Gene3D" id="1.20.1080.10">
    <property type="entry name" value="Glycerol uptake facilitator protein"/>
    <property type="match status" value="1"/>
</dbReference>
<reference evidence="9 10" key="1">
    <citation type="submission" date="2013-03" db="EMBL/GenBank/DDBJ databases">
        <title>The Genome Sequence of Exophiala aquamarina CBS 119918.</title>
        <authorList>
            <consortium name="The Broad Institute Genomics Platform"/>
            <person name="Cuomo C."/>
            <person name="de Hoog S."/>
            <person name="Gorbushina A."/>
            <person name="Walker B."/>
            <person name="Young S.K."/>
            <person name="Zeng Q."/>
            <person name="Gargeya S."/>
            <person name="Fitzgerald M."/>
            <person name="Haas B."/>
            <person name="Abouelleil A."/>
            <person name="Allen A.W."/>
            <person name="Alvarado L."/>
            <person name="Arachchi H.M."/>
            <person name="Berlin A.M."/>
            <person name="Chapman S.B."/>
            <person name="Gainer-Dewar J."/>
            <person name="Goldberg J."/>
            <person name="Griggs A."/>
            <person name="Gujja S."/>
            <person name="Hansen M."/>
            <person name="Howarth C."/>
            <person name="Imamovic A."/>
            <person name="Ireland A."/>
            <person name="Larimer J."/>
            <person name="McCowan C."/>
            <person name="Murphy C."/>
            <person name="Pearson M."/>
            <person name="Poon T.W."/>
            <person name="Priest M."/>
            <person name="Roberts A."/>
            <person name="Saif S."/>
            <person name="Shea T."/>
            <person name="Sisk P."/>
            <person name="Sykes S."/>
            <person name="Wortman J."/>
            <person name="Nusbaum C."/>
            <person name="Birren B."/>
        </authorList>
    </citation>
    <scope>NUCLEOTIDE SEQUENCE [LARGE SCALE GENOMIC DNA]</scope>
    <source>
        <strain evidence="9 10">CBS 119918</strain>
    </source>
</reference>
<evidence type="ECO:0000256" key="7">
    <source>
        <dbReference type="SAM" id="MobiDB-lite"/>
    </source>
</evidence>
<dbReference type="PANTHER" id="PTHR43829:SF24">
    <property type="entry name" value="MIP AQUAPORIN (EUROFUNG)"/>
    <property type="match status" value="1"/>
</dbReference>
<dbReference type="InterPro" id="IPR023271">
    <property type="entry name" value="Aquaporin-like"/>
</dbReference>
<sequence length="651" mass="71035">MSESGGAEKATNINAHRSQLPTSRSESSRHNSQGQELGNLASQNEVQRIHSSSPDRFDARFPRFQQPATAPVTIPGSQEATRLLSRESAQLNPSTSPPPRQFGNSAANPSLSSTRPRLGSAHLSPSPDPSRSWRGVSLDPTKRSVAIASASGRNSDTASRRFTFAGPTLENALAANQPYVEPGYAQLNPAYDQPANSRPIWGLGKPLPHILRSGMVPSNEELQEMQQRRDGISQAAFSEGVASARIDPTLRTHIIHPQLDNIRRDREIRLFESYRRQYEPSAAFSPLSRTTKSSSATLEGPNHPHRAGETIFEEDEEQPQPQRQPSELDLPQLREAMANVNQAREEGYLENAYQGAVPLFSYKPGLREIQNFHTGWSVWRYRFREPLAELLGITIQYILGFSANLSITVSRGTASVSYSADWAWGLATMIAIYIAAGASGGHFNPAISIMLCIFRGFPLRQVSSFIIAHISGAFLATMITFKLFQPGLDALVKAEGLDPQSEDSKSLERTLTLQNFITYPRAPWVTTGRAFCTELLGATILTVSVLALGDDRNSPPGAGMLAFIIGLLVALLGQVLGHNTGLALNPARDFGPRVAMKILGYSSPSHSLFEDMYWLKVAIAGPVCGALFGAFIYDALVFVGGESPVNYPRAR</sequence>
<feature type="compositionally biased region" description="Polar residues" evidence="7">
    <location>
        <begin position="11"/>
        <end position="52"/>
    </location>
</feature>
<dbReference type="GO" id="GO:0015250">
    <property type="term" value="F:water channel activity"/>
    <property type="evidence" value="ECO:0007669"/>
    <property type="project" value="TreeGrafter"/>
</dbReference>
<dbReference type="RefSeq" id="XP_013255315.1">
    <property type="nucleotide sequence ID" value="XM_013399861.1"/>
</dbReference>
<dbReference type="InterPro" id="IPR050363">
    <property type="entry name" value="MIP/Aquaporin"/>
</dbReference>
<evidence type="ECO:0000256" key="3">
    <source>
        <dbReference type="ARBA" id="ARBA00022448"/>
    </source>
</evidence>
<feature type="transmembrane region" description="Helical" evidence="8">
    <location>
        <begin position="464"/>
        <end position="484"/>
    </location>
</feature>
<evidence type="ECO:0008006" key="11">
    <source>
        <dbReference type="Google" id="ProtNLM"/>
    </source>
</evidence>
<name>A0A072PAY2_9EURO</name>
<dbReference type="Pfam" id="PF00230">
    <property type="entry name" value="MIP"/>
    <property type="match status" value="1"/>
</dbReference>
<evidence type="ECO:0000256" key="2">
    <source>
        <dbReference type="ARBA" id="ARBA00006175"/>
    </source>
</evidence>
<dbReference type="GO" id="GO:0005886">
    <property type="term" value="C:plasma membrane"/>
    <property type="evidence" value="ECO:0007669"/>
    <property type="project" value="TreeGrafter"/>
</dbReference>
<feature type="transmembrane region" description="Helical" evidence="8">
    <location>
        <begin position="613"/>
        <end position="639"/>
    </location>
</feature>
<keyword evidence="5 8" id="KW-1133">Transmembrane helix</keyword>
<dbReference type="OrthoDB" id="3222at2759"/>
<evidence type="ECO:0000256" key="5">
    <source>
        <dbReference type="ARBA" id="ARBA00022989"/>
    </source>
</evidence>
<organism evidence="9 10">
    <name type="scientific">Exophiala aquamarina CBS 119918</name>
    <dbReference type="NCBI Taxonomy" id="1182545"/>
    <lineage>
        <taxon>Eukaryota</taxon>
        <taxon>Fungi</taxon>
        <taxon>Dikarya</taxon>
        <taxon>Ascomycota</taxon>
        <taxon>Pezizomycotina</taxon>
        <taxon>Eurotiomycetes</taxon>
        <taxon>Chaetothyriomycetidae</taxon>
        <taxon>Chaetothyriales</taxon>
        <taxon>Herpotrichiellaceae</taxon>
        <taxon>Exophiala</taxon>
    </lineage>
</organism>
<dbReference type="PANTHER" id="PTHR43829">
    <property type="entry name" value="AQUAPORIN OR AQUAGLYCEROPORIN RELATED"/>
    <property type="match status" value="1"/>
</dbReference>
<evidence type="ECO:0000256" key="1">
    <source>
        <dbReference type="ARBA" id="ARBA00004141"/>
    </source>
</evidence>
<dbReference type="GO" id="GO:0015254">
    <property type="term" value="F:glycerol channel activity"/>
    <property type="evidence" value="ECO:0007669"/>
    <property type="project" value="TreeGrafter"/>
</dbReference>
<protein>
    <recommendedName>
        <fullName evidence="11">Aquaglyceroporin like protein, other eukaryote</fullName>
    </recommendedName>
</protein>
<comment type="subcellular location">
    <subcellularLocation>
        <location evidence="1">Membrane</location>
        <topology evidence="1">Multi-pass membrane protein</topology>
    </subcellularLocation>
</comment>
<evidence type="ECO:0000313" key="9">
    <source>
        <dbReference type="EMBL" id="KEF52725.1"/>
    </source>
</evidence>
<evidence type="ECO:0000256" key="8">
    <source>
        <dbReference type="SAM" id="Phobius"/>
    </source>
</evidence>
<evidence type="ECO:0000313" key="10">
    <source>
        <dbReference type="Proteomes" id="UP000027920"/>
    </source>
</evidence>
<feature type="compositionally biased region" description="Polar residues" evidence="7">
    <location>
        <begin position="102"/>
        <end position="115"/>
    </location>
</feature>
<keyword evidence="6 8" id="KW-0472">Membrane</keyword>
<feature type="transmembrane region" description="Helical" evidence="8">
    <location>
        <begin position="560"/>
        <end position="577"/>
    </location>
</feature>
<evidence type="ECO:0000256" key="6">
    <source>
        <dbReference type="ARBA" id="ARBA00023136"/>
    </source>
</evidence>
<comment type="caution">
    <text evidence="9">The sequence shown here is derived from an EMBL/GenBank/DDBJ whole genome shotgun (WGS) entry which is preliminary data.</text>
</comment>
<gene>
    <name evidence="9" type="ORF">A1O9_11142</name>
</gene>
<feature type="transmembrane region" description="Helical" evidence="8">
    <location>
        <begin position="528"/>
        <end position="548"/>
    </location>
</feature>
<dbReference type="PRINTS" id="PR00783">
    <property type="entry name" value="MINTRINSICP"/>
</dbReference>
<dbReference type="AlphaFoldDB" id="A0A072PAY2"/>
<dbReference type="VEuPathDB" id="FungiDB:A1O9_11142"/>
<feature type="region of interest" description="Disordered" evidence="7">
    <location>
        <begin position="1"/>
        <end position="138"/>
    </location>
</feature>
<dbReference type="HOGENOM" id="CLU_020019_2_1_1"/>
<proteinExistence type="inferred from homology"/>
<evidence type="ECO:0000256" key="4">
    <source>
        <dbReference type="ARBA" id="ARBA00022692"/>
    </source>
</evidence>
<accession>A0A072PAY2</accession>
<dbReference type="SUPFAM" id="SSF81338">
    <property type="entry name" value="Aquaporin-like"/>
    <property type="match status" value="1"/>
</dbReference>
<feature type="compositionally biased region" description="Polar residues" evidence="7">
    <location>
        <begin position="287"/>
        <end position="297"/>
    </location>
</feature>
<dbReference type="EMBL" id="AMGV01000016">
    <property type="protein sequence ID" value="KEF52725.1"/>
    <property type="molecule type" value="Genomic_DNA"/>
</dbReference>
<keyword evidence="10" id="KW-1185">Reference proteome</keyword>
<dbReference type="Proteomes" id="UP000027920">
    <property type="component" value="Unassembled WGS sequence"/>
</dbReference>
<comment type="similarity">
    <text evidence="2">Belongs to the MIP/aquaporin (TC 1.A.8) family.</text>
</comment>